<dbReference type="AlphaFoldDB" id="A0A4Y2PD23"/>
<gene>
    <name evidence="1" type="ORF">AVEN_64180_1</name>
</gene>
<accession>A0A4Y2PD23</accession>
<evidence type="ECO:0000313" key="2">
    <source>
        <dbReference type="Proteomes" id="UP000499080"/>
    </source>
</evidence>
<dbReference type="EMBL" id="BGPR01010767">
    <property type="protein sequence ID" value="GBN47916.1"/>
    <property type="molecule type" value="Genomic_DNA"/>
</dbReference>
<keyword evidence="2" id="KW-1185">Reference proteome</keyword>
<dbReference type="Proteomes" id="UP000499080">
    <property type="component" value="Unassembled WGS sequence"/>
</dbReference>
<sequence>MTAASEVLNNIQIFESPKKKKSANKTYTDLDDFDESVVRQTIQEFYDKAKVKEGVFVNSDIQKLMKDEKFEACMTKVEKEAWSSFKEVVNKFMGNYKDPNFKQIVQKNLGVISEEHGARFHQDIKQMECRHQGRWNKSMIADYCWSLHREQPQVTHRRSASTRSIQHKRKRYYKALET</sequence>
<protein>
    <submittedName>
        <fullName evidence="1">Uncharacterized protein</fullName>
    </submittedName>
</protein>
<comment type="caution">
    <text evidence="1">The sequence shown here is derived from an EMBL/GenBank/DDBJ whole genome shotgun (WGS) entry which is preliminary data.</text>
</comment>
<dbReference type="OrthoDB" id="6622005at2759"/>
<dbReference type="PANTHER" id="PTHR46114:SF1">
    <property type="entry name" value="ZAD DOMAIN-CONTAINING PROTEIN"/>
    <property type="match status" value="1"/>
</dbReference>
<dbReference type="PANTHER" id="PTHR46114">
    <property type="entry name" value="APPLE DOMAIN-CONTAINING PROTEIN"/>
    <property type="match status" value="1"/>
</dbReference>
<organism evidence="1 2">
    <name type="scientific">Araneus ventricosus</name>
    <name type="common">Orbweaver spider</name>
    <name type="synonym">Epeira ventricosa</name>
    <dbReference type="NCBI Taxonomy" id="182803"/>
    <lineage>
        <taxon>Eukaryota</taxon>
        <taxon>Metazoa</taxon>
        <taxon>Ecdysozoa</taxon>
        <taxon>Arthropoda</taxon>
        <taxon>Chelicerata</taxon>
        <taxon>Arachnida</taxon>
        <taxon>Araneae</taxon>
        <taxon>Araneomorphae</taxon>
        <taxon>Entelegynae</taxon>
        <taxon>Araneoidea</taxon>
        <taxon>Araneidae</taxon>
        <taxon>Araneus</taxon>
    </lineage>
</organism>
<name>A0A4Y2PD23_ARAVE</name>
<reference evidence="1 2" key="1">
    <citation type="journal article" date="2019" name="Sci. Rep.">
        <title>Orb-weaving spider Araneus ventricosus genome elucidates the spidroin gene catalogue.</title>
        <authorList>
            <person name="Kono N."/>
            <person name="Nakamura H."/>
            <person name="Ohtoshi R."/>
            <person name="Moran D.A.P."/>
            <person name="Shinohara A."/>
            <person name="Yoshida Y."/>
            <person name="Fujiwara M."/>
            <person name="Mori M."/>
            <person name="Tomita M."/>
            <person name="Arakawa K."/>
        </authorList>
    </citation>
    <scope>NUCLEOTIDE SEQUENCE [LARGE SCALE GENOMIC DNA]</scope>
</reference>
<proteinExistence type="predicted"/>
<evidence type="ECO:0000313" key="1">
    <source>
        <dbReference type="EMBL" id="GBN47916.1"/>
    </source>
</evidence>